<reference evidence="4" key="2">
    <citation type="submission" date="2021-04" db="EMBL/GenBank/DDBJ databases">
        <authorList>
            <person name="Gilroy R."/>
        </authorList>
    </citation>
    <scope>NUCLEOTIDE SEQUENCE</scope>
    <source>
        <strain evidence="4">CHK33-5263</strain>
    </source>
</reference>
<dbReference type="NCBIfam" id="TIGR02543">
    <property type="entry name" value="List_Bact_rpt"/>
    <property type="match status" value="1"/>
</dbReference>
<dbReference type="PROSITE" id="PS51257">
    <property type="entry name" value="PROKAR_LIPOPROTEIN"/>
    <property type="match status" value="1"/>
</dbReference>
<feature type="signal peptide" evidence="3">
    <location>
        <begin position="1"/>
        <end position="27"/>
    </location>
</feature>
<evidence type="ECO:0000256" key="1">
    <source>
        <dbReference type="ARBA" id="ARBA00004196"/>
    </source>
</evidence>
<dbReference type="Proteomes" id="UP000824044">
    <property type="component" value="Unassembled WGS sequence"/>
</dbReference>
<comment type="subcellular location">
    <subcellularLocation>
        <location evidence="1">Cell envelope</location>
    </subcellularLocation>
</comment>
<evidence type="ECO:0000313" key="5">
    <source>
        <dbReference type="Proteomes" id="UP000824044"/>
    </source>
</evidence>
<evidence type="ECO:0000256" key="2">
    <source>
        <dbReference type="SAM" id="MobiDB-lite"/>
    </source>
</evidence>
<comment type="caution">
    <text evidence="4">The sequence shown here is derived from an EMBL/GenBank/DDBJ whole genome shotgun (WGS) entry which is preliminary data.</text>
</comment>
<accession>A0A9D2DY33</accession>
<dbReference type="Gene3D" id="2.60.40.4270">
    <property type="entry name" value="Listeria-Bacteroides repeat domain"/>
    <property type="match status" value="1"/>
</dbReference>
<evidence type="ECO:0000313" key="4">
    <source>
        <dbReference type="EMBL" id="HIZ25181.1"/>
    </source>
</evidence>
<dbReference type="InterPro" id="IPR042229">
    <property type="entry name" value="Listeria/Bacterioides_rpt_sf"/>
</dbReference>
<feature type="compositionally biased region" description="Polar residues" evidence="2">
    <location>
        <begin position="406"/>
        <end position="418"/>
    </location>
</feature>
<feature type="chain" id="PRO_5039301128" evidence="3">
    <location>
        <begin position="28"/>
        <end position="427"/>
    </location>
</feature>
<dbReference type="AlphaFoldDB" id="A0A9D2DY33"/>
<keyword evidence="3" id="KW-0732">Signal</keyword>
<protein>
    <submittedName>
        <fullName evidence="4">InlB B-repeat-containing protein</fullName>
    </submittedName>
</protein>
<dbReference type="EMBL" id="DXBS01000129">
    <property type="protein sequence ID" value="HIZ25181.1"/>
    <property type="molecule type" value="Genomic_DNA"/>
</dbReference>
<organism evidence="4 5">
    <name type="scientific">Candidatus Gallimonas intestinigallinarum</name>
    <dbReference type="NCBI Taxonomy" id="2838604"/>
    <lineage>
        <taxon>Bacteria</taxon>
        <taxon>Bacillati</taxon>
        <taxon>Bacillota</taxon>
        <taxon>Clostridia</taxon>
        <taxon>Candidatus Gallimonas</taxon>
    </lineage>
</organism>
<evidence type="ECO:0000256" key="3">
    <source>
        <dbReference type="SAM" id="SignalP"/>
    </source>
</evidence>
<proteinExistence type="predicted"/>
<dbReference type="InterPro" id="IPR013378">
    <property type="entry name" value="InlB-like_B-rpt"/>
</dbReference>
<reference evidence="4" key="1">
    <citation type="journal article" date="2021" name="PeerJ">
        <title>Extensive microbial diversity within the chicken gut microbiome revealed by metagenomics and culture.</title>
        <authorList>
            <person name="Gilroy R."/>
            <person name="Ravi A."/>
            <person name="Getino M."/>
            <person name="Pursley I."/>
            <person name="Horton D.L."/>
            <person name="Alikhan N.F."/>
            <person name="Baker D."/>
            <person name="Gharbi K."/>
            <person name="Hall N."/>
            <person name="Watson M."/>
            <person name="Adriaenssens E.M."/>
            <person name="Foster-Nyarko E."/>
            <person name="Jarju S."/>
            <person name="Secka A."/>
            <person name="Antonio M."/>
            <person name="Oren A."/>
            <person name="Chaudhuri R.R."/>
            <person name="La Ragione R."/>
            <person name="Hildebrand F."/>
            <person name="Pallen M.J."/>
        </authorList>
    </citation>
    <scope>NUCLEOTIDE SEQUENCE</scope>
    <source>
        <strain evidence="4">CHK33-5263</strain>
    </source>
</reference>
<name>A0A9D2DY33_9FIRM</name>
<dbReference type="GO" id="GO:0030313">
    <property type="term" value="C:cell envelope"/>
    <property type="evidence" value="ECO:0007669"/>
    <property type="project" value="UniProtKB-SubCell"/>
</dbReference>
<gene>
    <name evidence="4" type="ORF">H9812_06930</name>
</gene>
<dbReference type="Gene3D" id="2.160.20.110">
    <property type="match status" value="1"/>
</dbReference>
<sequence length="427" mass="47179">MRNRRRNLLPVLAATLLAVIMAGVLCACTTVDREQQIIDAGYIHEVTYDANGGTFDSKSNVQYEYVRVQENSLTVEPGYRPAGAGELNIVSVPTRTGYDLLGWQQVLFDDEGNETGLSEEYWDFTADRVTGNITLRADWAQRGELAFNITVNGEVITFDTTFRISAGESFLSNLYDADSTGGYTLREDYVKSNVQTQTADSQTYTLLAFYLDAELTQPLTTENAVFPDGEERLDLYAEYLVGNFSVLSDRNVAGTRSLRSNSNWYLVTDLDFSGGDGSPAQWDALSSFTGTIYGNGHSITGIEFRSLVDSRNHDTYRSIFGTMQGRVEDLTLEDISLVVYARWYDSTNKPDISIAFLANSFSGGVFDTVTLTDCTIRVINATREDADRGFTYNSVMGNWVEEAGSETSTVTGSATFTGEETDDSLIM</sequence>
<feature type="region of interest" description="Disordered" evidence="2">
    <location>
        <begin position="406"/>
        <end position="427"/>
    </location>
</feature>